<name>A0AC35FM51_9BILA</name>
<evidence type="ECO:0000313" key="2">
    <source>
        <dbReference type="WBParaSite" id="PS1159_v2.g18399.t1"/>
    </source>
</evidence>
<evidence type="ECO:0000313" key="1">
    <source>
        <dbReference type="Proteomes" id="UP000887580"/>
    </source>
</evidence>
<reference evidence="2" key="1">
    <citation type="submission" date="2022-11" db="UniProtKB">
        <authorList>
            <consortium name="WormBaseParasite"/>
        </authorList>
    </citation>
    <scope>IDENTIFICATION</scope>
</reference>
<protein>
    <submittedName>
        <fullName evidence="2">Pseudouridine synthase RsuA/RluA-like domain-containing protein</fullName>
    </submittedName>
</protein>
<dbReference type="Proteomes" id="UP000887580">
    <property type="component" value="Unplaced"/>
</dbReference>
<organism evidence="1 2">
    <name type="scientific">Panagrolaimus sp. PS1159</name>
    <dbReference type="NCBI Taxonomy" id="55785"/>
    <lineage>
        <taxon>Eukaryota</taxon>
        <taxon>Metazoa</taxon>
        <taxon>Ecdysozoa</taxon>
        <taxon>Nematoda</taxon>
        <taxon>Chromadorea</taxon>
        <taxon>Rhabditida</taxon>
        <taxon>Tylenchina</taxon>
        <taxon>Panagrolaimomorpha</taxon>
        <taxon>Panagrolaimoidea</taxon>
        <taxon>Panagrolaimidae</taxon>
        <taxon>Panagrolaimus</taxon>
    </lineage>
</organism>
<dbReference type="WBParaSite" id="PS1159_v2.g18399.t1">
    <property type="protein sequence ID" value="PS1159_v2.g18399.t1"/>
    <property type="gene ID" value="PS1159_v2.g18399"/>
</dbReference>
<proteinExistence type="predicted"/>
<sequence>MSDFFGIEYNEGHKSCANDDTAKSKEFESKSFESQTESKLSGTEFLDQAFFPQLTQSNGPQINEGEHYQGTAVDYFRPKSTDQHQNIPPNFESSNALPNSSEELYVIDSAEYSPEKEKGFQQILNSIEPVWKYSPNEIVDLLAERVIYNGEDMIAFDKPYQLAYSGSQKAQMDRILQDLKRVVAPESDRLHLIKPLDKACTGVVLFAKNPEAQKKYMEMLKANRINFEYKTIVKNIPKVREAEIKVPVRKFIKGQDYELRPLVATTKEQVFYPLTTYRVLASTPKIHCSYLNVDVQNEIPHQIRCHLGYGIGCPILGDIKYSRIGDNFTQNLSSGILARLEVNKNQVRKLPMYLHLREIRISENSSGSKYRILILLDKFIE</sequence>
<accession>A0AC35FM51</accession>